<name>A0ABT2HW03_9MICO</name>
<evidence type="ECO:0008006" key="3">
    <source>
        <dbReference type="Google" id="ProtNLM"/>
    </source>
</evidence>
<organism evidence="1 2">
    <name type="scientific">Pseudoclavibacter albus</name>
    <dbReference type="NCBI Taxonomy" id="272241"/>
    <lineage>
        <taxon>Bacteria</taxon>
        <taxon>Bacillati</taxon>
        <taxon>Actinomycetota</taxon>
        <taxon>Actinomycetes</taxon>
        <taxon>Micrococcales</taxon>
        <taxon>Microbacteriaceae</taxon>
        <taxon>Pseudoclavibacter</taxon>
    </lineage>
</organism>
<dbReference type="RefSeq" id="WP_260104001.1">
    <property type="nucleotide sequence ID" value="NZ_JALXSQ010000010.1"/>
</dbReference>
<keyword evidence="2" id="KW-1185">Reference proteome</keyword>
<comment type="caution">
    <text evidence="1">The sequence shown here is derived from an EMBL/GenBank/DDBJ whole genome shotgun (WGS) entry which is preliminary data.</text>
</comment>
<evidence type="ECO:0000313" key="2">
    <source>
        <dbReference type="Proteomes" id="UP001525379"/>
    </source>
</evidence>
<protein>
    <recommendedName>
        <fullName evidence="3">Helix-turn-helix domain-containing protein</fullName>
    </recommendedName>
</protein>
<evidence type="ECO:0000313" key="1">
    <source>
        <dbReference type="EMBL" id="MCT2042499.1"/>
    </source>
</evidence>
<proteinExistence type="predicted"/>
<gene>
    <name evidence="1" type="ORF">M3D15_04005</name>
</gene>
<sequence length="72" mass="8218">MADYMTPSEVSEMTNGALTLSNLSQLRYRGDGPRFLKPTPRVVLYERAEVERWLASSVYERTDKPVPLEEVA</sequence>
<dbReference type="Proteomes" id="UP001525379">
    <property type="component" value="Unassembled WGS sequence"/>
</dbReference>
<reference evidence="1 2" key="1">
    <citation type="submission" date="2022-04" db="EMBL/GenBank/DDBJ databases">
        <title>Human microbiome associated bacterial genomes.</title>
        <authorList>
            <person name="Sandstrom S."/>
            <person name="Salamzade R."/>
            <person name="Kalan L.R."/>
        </authorList>
    </citation>
    <scope>NUCLEOTIDE SEQUENCE [LARGE SCALE GENOMIC DNA]</scope>
    <source>
        <strain evidence="2">p3-SID1799</strain>
    </source>
</reference>
<accession>A0ABT2HW03</accession>
<dbReference type="EMBL" id="JALXSQ010000010">
    <property type="protein sequence ID" value="MCT2042499.1"/>
    <property type="molecule type" value="Genomic_DNA"/>
</dbReference>